<dbReference type="PANTHER" id="PTHR13462">
    <property type="entry name" value="CALCIUM UNIPORTER PROTEIN, MITOCHONDRIAL"/>
    <property type="match status" value="1"/>
</dbReference>
<gene>
    <name evidence="1" type="ORF">F0562_002166</name>
</gene>
<sequence length="184" mass="20017">MWRSCCILLKRSVSWAARCKPKPLGGLRGCWEPKQYCGCTCASRLMSSLSSNSSSTAGGGVVGGDGESMSFSEAKKLMRLVNVEALKMKLGMEGKEVIGYSELLKACESMGVAKSLDEAAAFARVLDEAGVVLLFRDKVYLHPDKVVDLVRKAVPLALTSEDDPRKDELKRLQERKEVIDIAGT</sequence>
<dbReference type="GO" id="GO:0005262">
    <property type="term" value="F:calcium channel activity"/>
    <property type="evidence" value="ECO:0007669"/>
    <property type="project" value="TreeGrafter"/>
</dbReference>
<dbReference type="GO" id="GO:0036444">
    <property type="term" value="P:calcium import into the mitochondrion"/>
    <property type="evidence" value="ECO:0007669"/>
    <property type="project" value="TreeGrafter"/>
</dbReference>
<dbReference type="PANTHER" id="PTHR13462:SF10">
    <property type="entry name" value="CALCIUM UNIPORTER PROTEIN, MITOCHONDRIAL"/>
    <property type="match status" value="1"/>
</dbReference>
<evidence type="ECO:0000313" key="1">
    <source>
        <dbReference type="EMBL" id="KAA8550482.1"/>
    </source>
</evidence>
<dbReference type="EMBL" id="CM018031">
    <property type="protein sequence ID" value="KAA8550482.1"/>
    <property type="molecule type" value="Genomic_DNA"/>
</dbReference>
<dbReference type="GO" id="GO:0015292">
    <property type="term" value="F:uniporter activity"/>
    <property type="evidence" value="ECO:0007669"/>
    <property type="project" value="TreeGrafter"/>
</dbReference>
<dbReference type="Proteomes" id="UP000325577">
    <property type="component" value="Linkage Group LG0"/>
</dbReference>
<evidence type="ECO:0000313" key="2">
    <source>
        <dbReference type="Proteomes" id="UP000325577"/>
    </source>
</evidence>
<dbReference type="OrthoDB" id="278338at2759"/>
<reference evidence="1 2" key="1">
    <citation type="submission" date="2019-09" db="EMBL/GenBank/DDBJ databases">
        <title>A chromosome-level genome assembly of the Chinese tupelo Nyssa sinensis.</title>
        <authorList>
            <person name="Yang X."/>
            <person name="Kang M."/>
            <person name="Yang Y."/>
            <person name="Xiong H."/>
            <person name="Wang M."/>
            <person name="Zhang Z."/>
            <person name="Wang Z."/>
            <person name="Wu H."/>
            <person name="Ma T."/>
            <person name="Liu J."/>
            <person name="Xi Z."/>
        </authorList>
    </citation>
    <scope>NUCLEOTIDE SEQUENCE [LARGE SCALE GENOMIC DNA]</scope>
    <source>
        <strain evidence="1">J267</strain>
        <tissue evidence="1">Leaf</tissue>
    </source>
</reference>
<dbReference type="InterPro" id="IPR039055">
    <property type="entry name" value="MCU_fam"/>
</dbReference>
<accession>A0A5J5C8X7</accession>
<protein>
    <submittedName>
        <fullName evidence="1">Uncharacterized protein</fullName>
    </submittedName>
</protein>
<name>A0A5J5C8X7_9ASTE</name>
<dbReference type="AlphaFoldDB" id="A0A5J5C8X7"/>
<dbReference type="GO" id="GO:1990246">
    <property type="term" value="C:uniplex complex"/>
    <property type="evidence" value="ECO:0007669"/>
    <property type="project" value="TreeGrafter"/>
</dbReference>
<organism evidence="1 2">
    <name type="scientific">Nyssa sinensis</name>
    <dbReference type="NCBI Taxonomy" id="561372"/>
    <lineage>
        <taxon>Eukaryota</taxon>
        <taxon>Viridiplantae</taxon>
        <taxon>Streptophyta</taxon>
        <taxon>Embryophyta</taxon>
        <taxon>Tracheophyta</taxon>
        <taxon>Spermatophyta</taxon>
        <taxon>Magnoliopsida</taxon>
        <taxon>eudicotyledons</taxon>
        <taxon>Gunneridae</taxon>
        <taxon>Pentapetalae</taxon>
        <taxon>asterids</taxon>
        <taxon>Cornales</taxon>
        <taxon>Nyssaceae</taxon>
        <taxon>Nyssa</taxon>
    </lineage>
</organism>
<keyword evidence="2" id="KW-1185">Reference proteome</keyword>
<proteinExistence type="predicted"/>
<dbReference type="GO" id="GO:0051560">
    <property type="term" value="P:mitochondrial calcium ion homeostasis"/>
    <property type="evidence" value="ECO:0007669"/>
    <property type="project" value="InterPro"/>
</dbReference>